<feature type="compositionally biased region" description="Low complexity" evidence="1">
    <location>
        <begin position="160"/>
        <end position="171"/>
    </location>
</feature>
<dbReference type="InterPro" id="IPR009003">
    <property type="entry name" value="Peptidase_S1_PA"/>
</dbReference>
<protein>
    <submittedName>
        <fullName evidence="2">Uncharacterized protein</fullName>
    </submittedName>
</protein>
<dbReference type="Proteomes" id="UP000282460">
    <property type="component" value="Unassembled WGS sequence"/>
</dbReference>
<reference evidence="2 3" key="1">
    <citation type="submission" date="2018-10" db="EMBL/GenBank/DDBJ databases">
        <authorList>
            <person name="Li J."/>
        </authorList>
    </citation>
    <scope>NUCLEOTIDE SEQUENCE [LARGE SCALE GENOMIC DNA]</scope>
    <source>
        <strain evidence="2 3">ZD1-4</strain>
    </source>
</reference>
<feature type="region of interest" description="Disordered" evidence="1">
    <location>
        <begin position="157"/>
        <end position="178"/>
    </location>
</feature>
<evidence type="ECO:0000313" key="2">
    <source>
        <dbReference type="EMBL" id="RLQ82761.1"/>
    </source>
</evidence>
<dbReference type="Gene3D" id="2.40.10.10">
    <property type="entry name" value="Trypsin-like serine proteases"/>
    <property type="match status" value="2"/>
</dbReference>
<comment type="caution">
    <text evidence="2">The sequence shown here is derived from an EMBL/GenBank/DDBJ whole genome shotgun (WGS) entry which is preliminary data.</text>
</comment>
<accession>A0A3L7IYZ1</accession>
<keyword evidence="3" id="KW-1185">Reference proteome</keyword>
<name>A0A3L7IYZ1_9MICO</name>
<gene>
    <name evidence="2" type="ORF">D9V28_12495</name>
</gene>
<dbReference type="SUPFAM" id="SSF50494">
    <property type="entry name" value="Trypsin-like serine proteases"/>
    <property type="match status" value="1"/>
</dbReference>
<proteinExistence type="predicted"/>
<organism evidence="2 3">
    <name type="scientific">Mycetocola zhadangensis</name>
    <dbReference type="NCBI Taxonomy" id="1164595"/>
    <lineage>
        <taxon>Bacteria</taxon>
        <taxon>Bacillati</taxon>
        <taxon>Actinomycetota</taxon>
        <taxon>Actinomycetes</taxon>
        <taxon>Micrococcales</taxon>
        <taxon>Microbacteriaceae</taxon>
        <taxon>Mycetocola</taxon>
    </lineage>
</organism>
<dbReference type="AlphaFoldDB" id="A0A3L7IYZ1"/>
<dbReference type="RefSeq" id="WP_121660064.1">
    <property type="nucleotide sequence ID" value="NZ_RCWJ01000003.1"/>
</dbReference>
<evidence type="ECO:0000256" key="1">
    <source>
        <dbReference type="SAM" id="MobiDB-lite"/>
    </source>
</evidence>
<sequence>MKKVSLARGAAAITCSLGLVLGSIGAVSATEDERGKLVDATESQINSADSSDEFEALTLPAIPLEVAEYTDSLQAGLAENPQFNVVEISEDRKNVIVWWHGEESEQLSALVNEAPDELVTTSIAQTMYLPGDLKSAAKKIMSDGADLGVVGVSTPKDGSSLKVSVSSPASKRSGSDSEAIQSLSTLPVVIEESAGFAPANTRQNDKSYHLGGASIHSYLMGSGCSSGFSVKRGSEQGSMFAAHCGGTGEYWVTYDSFWDTSWYNYGTTDQRVPAYDGAIMKSNFSQPYMWTQGPTSTAYGAIKGQYTAPLGAEICYSGSQSGVVCGNIVQQRNFTYALDSGDLNSVSGLITQQAAGQPAAGNGDSGGPGYVILNASGVAARYATTIISAIPQNSGTNCTGNPGGGGRSCSATVISTDVAAIAAASGWSIQIAP</sequence>
<dbReference type="InterPro" id="IPR043504">
    <property type="entry name" value="Peptidase_S1_PA_chymotrypsin"/>
</dbReference>
<evidence type="ECO:0000313" key="3">
    <source>
        <dbReference type="Proteomes" id="UP000282460"/>
    </source>
</evidence>
<dbReference type="EMBL" id="RCWJ01000003">
    <property type="protein sequence ID" value="RLQ82761.1"/>
    <property type="molecule type" value="Genomic_DNA"/>
</dbReference>